<evidence type="ECO:0000256" key="1">
    <source>
        <dbReference type="ARBA" id="ARBA00004651"/>
    </source>
</evidence>
<dbReference type="AlphaFoldDB" id="A0A120GMK9"/>
<keyword evidence="5 6" id="KW-0472">Membrane</keyword>
<dbReference type="PANTHER" id="PTHR30086">
    <property type="entry name" value="ARGININE EXPORTER PROTEIN ARGO"/>
    <property type="match status" value="1"/>
</dbReference>
<accession>A0A120GMK9</accession>
<dbReference type="Pfam" id="PF01810">
    <property type="entry name" value="LysE"/>
    <property type="match status" value="1"/>
</dbReference>
<comment type="caution">
    <text evidence="7">The sequence shown here is derived from an EMBL/GenBank/DDBJ whole genome shotgun (WGS) entry which is preliminary data.</text>
</comment>
<evidence type="ECO:0000256" key="4">
    <source>
        <dbReference type="ARBA" id="ARBA00022989"/>
    </source>
</evidence>
<evidence type="ECO:0000256" key="3">
    <source>
        <dbReference type="ARBA" id="ARBA00022692"/>
    </source>
</evidence>
<keyword evidence="4 6" id="KW-1133">Transmembrane helix</keyword>
<dbReference type="GO" id="GO:0005886">
    <property type="term" value="C:plasma membrane"/>
    <property type="evidence" value="ECO:0007669"/>
    <property type="project" value="UniProtKB-SubCell"/>
</dbReference>
<evidence type="ECO:0000313" key="8">
    <source>
        <dbReference type="Proteomes" id="UP000064189"/>
    </source>
</evidence>
<keyword evidence="2" id="KW-1003">Cell membrane</keyword>
<organism evidence="7 8">
    <name type="scientific">Peribacillus simplex</name>
    <dbReference type="NCBI Taxonomy" id="1478"/>
    <lineage>
        <taxon>Bacteria</taxon>
        <taxon>Bacillati</taxon>
        <taxon>Bacillota</taxon>
        <taxon>Bacilli</taxon>
        <taxon>Bacillales</taxon>
        <taxon>Bacillaceae</taxon>
        <taxon>Peribacillus</taxon>
    </lineage>
</organism>
<feature type="transmembrane region" description="Helical" evidence="6">
    <location>
        <begin position="40"/>
        <end position="62"/>
    </location>
</feature>
<dbReference type="PANTHER" id="PTHR30086:SF20">
    <property type="entry name" value="ARGININE EXPORTER PROTEIN ARGO-RELATED"/>
    <property type="match status" value="1"/>
</dbReference>
<feature type="transmembrane region" description="Helical" evidence="6">
    <location>
        <begin position="139"/>
        <end position="161"/>
    </location>
</feature>
<dbReference type="RefSeq" id="WP_061144750.1">
    <property type="nucleotide sequence ID" value="NZ_LNNH01000059.1"/>
</dbReference>
<keyword evidence="3 6" id="KW-0812">Transmembrane</keyword>
<keyword evidence="8" id="KW-1185">Reference proteome</keyword>
<evidence type="ECO:0000313" key="7">
    <source>
        <dbReference type="EMBL" id="KWW11059.1"/>
    </source>
</evidence>
<proteinExistence type="predicted"/>
<evidence type="ECO:0000256" key="5">
    <source>
        <dbReference type="ARBA" id="ARBA00023136"/>
    </source>
</evidence>
<feature type="transmembrane region" description="Helical" evidence="6">
    <location>
        <begin position="6"/>
        <end position="28"/>
    </location>
</feature>
<evidence type="ECO:0000256" key="2">
    <source>
        <dbReference type="ARBA" id="ARBA00022475"/>
    </source>
</evidence>
<dbReference type="GO" id="GO:0015171">
    <property type="term" value="F:amino acid transmembrane transporter activity"/>
    <property type="evidence" value="ECO:0007669"/>
    <property type="project" value="TreeGrafter"/>
</dbReference>
<dbReference type="EMBL" id="LNNH01000059">
    <property type="protein sequence ID" value="KWW11059.1"/>
    <property type="molecule type" value="Genomic_DNA"/>
</dbReference>
<comment type="subcellular location">
    <subcellularLocation>
        <location evidence="1">Cell membrane</location>
        <topology evidence="1">Multi-pass membrane protein</topology>
    </subcellularLocation>
</comment>
<name>A0A120GMK9_9BACI</name>
<sequence length="191" mass="21308">MNMTSFIFYCFIVTFTPGPTNIVILTTVHNSGTKKAMDYTYGATIAFGVLLAISAILNTLLVTVIPRILLVMQIIGSVYMLYLAYQVYNMDTSKPSVNETGSFMSGFLTQFLNPKVLLFTMTVIPTYIMPYYVSMAAVTISVVAITIIGFLAFIAWVLFGAIFKGFLQKYKKIVNILMALFLVYAAIMIWI</sequence>
<gene>
    <name evidence="7" type="ORF">AS888_11580</name>
</gene>
<dbReference type="GO" id="GO:0033228">
    <property type="term" value="P:cysteine export across plasma membrane"/>
    <property type="evidence" value="ECO:0007669"/>
    <property type="project" value="TreeGrafter"/>
</dbReference>
<feature type="transmembrane region" description="Helical" evidence="6">
    <location>
        <begin position="173"/>
        <end position="190"/>
    </location>
</feature>
<dbReference type="Proteomes" id="UP000064189">
    <property type="component" value="Unassembled WGS sequence"/>
</dbReference>
<protein>
    <submittedName>
        <fullName evidence="7">Lysine transporter LysE</fullName>
    </submittedName>
</protein>
<evidence type="ECO:0000256" key="6">
    <source>
        <dbReference type="SAM" id="Phobius"/>
    </source>
</evidence>
<feature type="transmembrane region" description="Helical" evidence="6">
    <location>
        <begin position="68"/>
        <end position="85"/>
    </location>
</feature>
<reference evidence="7 8" key="1">
    <citation type="submission" date="2015-11" db="EMBL/GenBank/DDBJ databases">
        <title>Genome Sequence of Bacillus simplex strain VanAntwerpen2.</title>
        <authorList>
            <person name="Couger M.B."/>
        </authorList>
    </citation>
    <scope>NUCLEOTIDE SEQUENCE [LARGE SCALE GENOMIC DNA]</scope>
    <source>
        <strain evidence="7 8">VanAntwerpen02</strain>
    </source>
</reference>
<dbReference type="InterPro" id="IPR001123">
    <property type="entry name" value="LeuE-type"/>
</dbReference>